<gene>
    <name evidence="2" type="ORF">JRQ81_016292</name>
</gene>
<feature type="compositionally biased region" description="Polar residues" evidence="1">
    <location>
        <begin position="88"/>
        <end position="124"/>
    </location>
</feature>
<evidence type="ECO:0000313" key="3">
    <source>
        <dbReference type="Proteomes" id="UP001142489"/>
    </source>
</evidence>
<sequence>MASPSRPSAPGHDSERIPLGKAKSKANGNRQSVSKPPMLEQAKASRNHPLVSKSPDRKRAKLSQSQHSALKTLETKGEKRRPNGCSPAASSSRSLTAKGAQSENVRWPSQASSSSGLRPTSHNRYQPVESNEKISRRRAKNLNKNAKSKLSSVKRLSLDAQCKTLDRTESVKEHKENNKYSSDLEEDEGSSLEFQPLSATTPASNTNPPSPSACISSFSDLTLKMVKSLQIEIQTPPPPILDLVFDDILIDSANPVHMAMLPLLLCLVKESWKKPGGLKNYTK</sequence>
<dbReference type="AlphaFoldDB" id="A0A9Q0XVK0"/>
<keyword evidence="3" id="KW-1185">Reference proteome</keyword>
<accession>A0A9Q0XVK0</accession>
<reference evidence="2" key="1">
    <citation type="journal article" date="2023" name="DNA Res.">
        <title>Chromosome-level genome assembly of Phrynocephalus forsythii using third-generation DNA sequencing and Hi-C analysis.</title>
        <authorList>
            <person name="Qi Y."/>
            <person name="Zhao W."/>
            <person name="Zhao Y."/>
            <person name="Niu C."/>
            <person name="Cao S."/>
            <person name="Zhang Y."/>
        </authorList>
    </citation>
    <scope>NUCLEOTIDE SEQUENCE</scope>
    <source>
        <tissue evidence="2">Muscle</tissue>
    </source>
</reference>
<dbReference type="Proteomes" id="UP001142489">
    <property type="component" value="Unassembled WGS sequence"/>
</dbReference>
<feature type="region of interest" description="Disordered" evidence="1">
    <location>
        <begin position="1"/>
        <end position="151"/>
    </location>
</feature>
<name>A0A9Q0XVK0_9SAUR</name>
<feature type="region of interest" description="Disordered" evidence="1">
    <location>
        <begin position="168"/>
        <end position="212"/>
    </location>
</feature>
<organism evidence="2 3">
    <name type="scientific">Phrynocephalus forsythii</name>
    <dbReference type="NCBI Taxonomy" id="171643"/>
    <lineage>
        <taxon>Eukaryota</taxon>
        <taxon>Metazoa</taxon>
        <taxon>Chordata</taxon>
        <taxon>Craniata</taxon>
        <taxon>Vertebrata</taxon>
        <taxon>Euteleostomi</taxon>
        <taxon>Lepidosauria</taxon>
        <taxon>Squamata</taxon>
        <taxon>Bifurcata</taxon>
        <taxon>Unidentata</taxon>
        <taxon>Episquamata</taxon>
        <taxon>Toxicofera</taxon>
        <taxon>Iguania</taxon>
        <taxon>Acrodonta</taxon>
        <taxon>Agamidae</taxon>
        <taxon>Agaminae</taxon>
        <taxon>Phrynocephalus</taxon>
    </lineage>
</organism>
<feature type="compositionally biased region" description="Basic and acidic residues" evidence="1">
    <location>
        <begin position="168"/>
        <end position="178"/>
    </location>
</feature>
<feature type="compositionally biased region" description="Low complexity" evidence="1">
    <location>
        <begin position="198"/>
        <end position="207"/>
    </location>
</feature>
<evidence type="ECO:0000256" key="1">
    <source>
        <dbReference type="SAM" id="MobiDB-lite"/>
    </source>
</evidence>
<dbReference type="EMBL" id="JAPFRF010000006">
    <property type="protein sequence ID" value="KAJ7330118.1"/>
    <property type="molecule type" value="Genomic_DNA"/>
</dbReference>
<evidence type="ECO:0000313" key="2">
    <source>
        <dbReference type="EMBL" id="KAJ7330118.1"/>
    </source>
</evidence>
<feature type="compositionally biased region" description="Low complexity" evidence="1">
    <location>
        <begin position="142"/>
        <end position="151"/>
    </location>
</feature>
<protein>
    <submittedName>
        <fullName evidence="2">Uncharacterized protein</fullName>
    </submittedName>
</protein>
<proteinExistence type="predicted"/>
<comment type="caution">
    <text evidence="2">The sequence shown here is derived from an EMBL/GenBank/DDBJ whole genome shotgun (WGS) entry which is preliminary data.</text>
</comment>